<sequence>MDNTSLVKIVKHYKENQNSTYNTWFISNEVRIKAFPSTKNGVLELIQSTRNHSFGDSFKGSPLEFILGHITEQKEMFKGAAHPFYWKPKLGIPDIYENEQNKQLFANFLETCILSSREDEIIEEIVKLDNLKIKGLGPAVANILYFIHPTIIPPFNTAIVNGFNLLFSENKKLGSWTDYLQMREIILKANYSIFPLLAKDLGAISALLYDIGVGKIKIECLEIAS</sequence>
<organism evidence="1 2">
    <name type="scientific">Clostridium folliculivorans</name>
    <dbReference type="NCBI Taxonomy" id="2886038"/>
    <lineage>
        <taxon>Bacteria</taxon>
        <taxon>Bacillati</taxon>
        <taxon>Bacillota</taxon>
        <taxon>Clostridia</taxon>
        <taxon>Eubacteriales</taxon>
        <taxon>Clostridiaceae</taxon>
        <taxon>Clostridium</taxon>
    </lineage>
</organism>
<reference evidence="1" key="1">
    <citation type="journal article" date="2023" name="Int. J. Syst. Evol. Microbiol.">
        <title>&lt;i&gt;Clostridium folliculivorans&lt;/i&gt; sp. nov., isolated from soil samples of an organic paddy in Japan.</title>
        <authorList>
            <person name="Tazawa J."/>
            <person name="Kobayashi H."/>
            <person name="Tanizawa Y."/>
            <person name="Uchino A."/>
            <person name="Tanaka F."/>
            <person name="Urashima Y."/>
            <person name="Miura S."/>
            <person name="Sakamoto M."/>
            <person name="Ohkuma M."/>
            <person name="Tohno M."/>
        </authorList>
    </citation>
    <scope>NUCLEOTIDE SEQUENCE</scope>
    <source>
        <strain evidence="1">D1-1</strain>
    </source>
</reference>
<comment type="caution">
    <text evidence="1">The sequence shown here is derived from an EMBL/GenBank/DDBJ whole genome shotgun (WGS) entry which is preliminary data.</text>
</comment>
<gene>
    <name evidence="1" type="ORF">CFOLD11_14550</name>
</gene>
<dbReference type="Proteomes" id="UP001057868">
    <property type="component" value="Unassembled WGS sequence"/>
</dbReference>
<dbReference type="AlphaFoldDB" id="A0A9W6D9Y5"/>
<proteinExistence type="predicted"/>
<evidence type="ECO:0000313" key="1">
    <source>
        <dbReference type="EMBL" id="GKU24629.1"/>
    </source>
</evidence>
<protein>
    <submittedName>
        <fullName evidence="1">Uncharacterized protein</fullName>
    </submittedName>
</protein>
<dbReference type="RefSeq" id="WP_261851645.1">
    <property type="nucleotide sequence ID" value="NZ_BQXY01000002.1"/>
</dbReference>
<accession>A0A9W6D9Y5</accession>
<name>A0A9W6D9Y5_9CLOT</name>
<keyword evidence="2" id="KW-1185">Reference proteome</keyword>
<dbReference type="EMBL" id="BQXY01000002">
    <property type="protein sequence ID" value="GKU24629.1"/>
    <property type="molecule type" value="Genomic_DNA"/>
</dbReference>
<evidence type="ECO:0000313" key="2">
    <source>
        <dbReference type="Proteomes" id="UP001057868"/>
    </source>
</evidence>